<accession>A0A8S9LMZ2</accession>
<dbReference type="EMBL" id="QGKW02000276">
    <property type="protein sequence ID" value="KAF2607447.1"/>
    <property type="molecule type" value="Genomic_DNA"/>
</dbReference>
<evidence type="ECO:0000313" key="2">
    <source>
        <dbReference type="Proteomes" id="UP000712281"/>
    </source>
</evidence>
<reference evidence="1" key="1">
    <citation type="submission" date="2019-12" db="EMBL/GenBank/DDBJ databases">
        <title>Genome sequencing and annotation of Brassica cretica.</title>
        <authorList>
            <person name="Studholme D.J."/>
            <person name="Sarris P.F."/>
        </authorList>
    </citation>
    <scope>NUCLEOTIDE SEQUENCE</scope>
    <source>
        <strain evidence="1">PFS-001/15</strain>
        <tissue evidence="1">Leaf</tissue>
    </source>
</reference>
<comment type="caution">
    <text evidence="1">The sequence shown here is derived from an EMBL/GenBank/DDBJ whole genome shotgun (WGS) entry which is preliminary data.</text>
</comment>
<name>A0A8S9LMZ2_BRACR</name>
<dbReference type="Proteomes" id="UP000712281">
    <property type="component" value="Unassembled WGS sequence"/>
</dbReference>
<protein>
    <submittedName>
        <fullName evidence="1">Uncharacterized protein</fullName>
    </submittedName>
</protein>
<proteinExistence type="predicted"/>
<sequence length="79" mass="8401">MVVLTIGLHGLAVMSSGSSITLVDFRWFAGISRETSLSVKIGGGLSEKLHVSSRVRVLTRGLSGSSLLPFWACPSWALL</sequence>
<organism evidence="1 2">
    <name type="scientific">Brassica cretica</name>
    <name type="common">Mustard</name>
    <dbReference type="NCBI Taxonomy" id="69181"/>
    <lineage>
        <taxon>Eukaryota</taxon>
        <taxon>Viridiplantae</taxon>
        <taxon>Streptophyta</taxon>
        <taxon>Embryophyta</taxon>
        <taxon>Tracheophyta</taxon>
        <taxon>Spermatophyta</taxon>
        <taxon>Magnoliopsida</taxon>
        <taxon>eudicotyledons</taxon>
        <taxon>Gunneridae</taxon>
        <taxon>Pentapetalae</taxon>
        <taxon>rosids</taxon>
        <taxon>malvids</taxon>
        <taxon>Brassicales</taxon>
        <taxon>Brassicaceae</taxon>
        <taxon>Brassiceae</taxon>
        <taxon>Brassica</taxon>
    </lineage>
</organism>
<evidence type="ECO:0000313" key="1">
    <source>
        <dbReference type="EMBL" id="KAF2607447.1"/>
    </source>
</evidence>
<gene>
    <name evidence="1" type="ORF">F2Q68_00045463</name>
</gene>
<dbReference type="AlphaFoldDB" id="A0A8S9LMZ2"/>